<dbReference type="Pfam" id="PF13091">
    <property type="entry name" value="PLDc_2"/>
    <property type="match status" value="1"/>
</dbReference>
<proteinExistence type="predicted"/>
<accession>A0ABR9YUX2</accession>
<dbReference type="RefSeq" id="WP_194262227.1">
    <property type="nucleotide sequence ID" value="NZ_JABCQH010000005.1"/>
</dbReference>
<keyword evidence="3" id="KW-1185">Reference proteome</keyword>
<dbReference type="InterPro" id="IPR025202">
    <property type="entry name" value="PLD-like_dom"/>
</dbReference>
<dbReference type="EMBL" id="JABCQH010000005">
    <property type="protein sequence ID" value="MBF0888343.1"/>
    <property type="molecule type" value="Genomic_DNA"/>
</dbReference>
<evidence type="ECO:0000313" key="3">
    <source>
        <dbReference type="Proteomes" id="UP000662701"/>
    </source>
</evidence>
<protein>
    <recommendedName>
        <fullName evidence="1">Phospholipase D-like domain-containing protein</fullName>
    </recommendedName>
</protein>
<comment type="caution">
    <text evidence="2">The sequence shown here is derived from an EMBL/GenBank/DDBJ whole genome shotgun (WGS) entry which is preliminary data.</text>
</comment>
<dbReference type="Proteomes" id="UP000662701">
    <property type="component" value="Unassembled WGS sequence"/>
</dbReference>
<name>A0ABR9YUX2_9PROT</name>
<gene>
    <name evidence="2" type="ORF">HKD19_07280</name>
</gene>
<evidence type="ECO:0000313" key="2">
    <source>
        <dbReference type="EMBL" id="MBF0888343.1"/>
    </source>
</evidence>
<organism evidence="2 3">
    <name type="scientific">Gluconobacter cadivus</name>
    <dbReference type="NCBI Taxonomy" id="2728101"/>
    <lineage>
        <taxon>Bacteria</taxon>
        <taxon>Pseudomonadati</taxon>
        <taxon>Pseudomonadota</taxon>
        <taxon>Alphaproteobacteria</taxon>
        <taxon>Acetobacterales</taxon>
        <taxon>Acetobacteraceae</taxon>
        <taxon>Gluconobacter</taxon>
    </lineage>
</organism>
<dbReference type="SUPFAM" id="SSF56024">
    <property type="entry name" value="Phospholipase D/nuclease"/>
    <property type="match status" value="1"/>
</dbReference>
<reference evidence="2" key="2">
    <citation type="submission" date="2020-11" db="EMBL/GenBank/DDBJ databases">
        <title>Description of novel Gluconobacter species.</title>
        <authorList>
            <person name="Cleenwerck I."/>
            <person name="Cnockaert M."/>
            <person name="Borremans W."/>
            <person name="Wieme A.D."/>
            <person name="De Vuyst L."/>
            <person name="Vandamme P."/>
        </authorList>
    </citation>
    <scope>NUCLEOTIDE SEQUENCE</scope>
    <source>
        <strain evidence="2">LMG 1745</strain>
    </source>
</reference>
<sequence>MLVANTGKADHSVFIPDIIKNADEIFIAVAFLKRAGADLIAPLLEKRLAMGANVELFIGTDFFLTDPAALESFLALKDRHRACKIRVADRATATFHPKAYVSRRGDQYRSLIGSANLTGGALSTNEELSLCVDHSVDDPLTTQLIATFDRYRKSPRFQELDSLVLEQYASSHAIDARERKKYEKARDNALPSAFDLRVIENWYRLYRADAKAMSDLTERKQRRVDALRVQTAIAALAGTRLNATTKATFQAHFRDLMTSNGGRHLWGSGDIHRRGSEALDHPKEVIDLFVVGRSAAAMPPRDGYDVIRKAGEPIPGVGLNMATEILCTFAPDHYAVYNGNTVGALNALGITAPTHPNFRAISPPRYEKLCVTIHALGRRIGGANFSETDAFLNWIYWKVKDGRGQKESA</sequence>
<reference evidence="2" key="1">
    <citation type="submission" date="2020-04" db="EMBL/GenBank/DDBJ databases">
        <authorList>
            <person name="Sombolestani A."/>
        </authorList>
    </citation>
    <scope>NUCLEOTIDE SEQUENCE</scope>
    <source>
        <strain evidence="2">LMG 1745</strain>
    </source>
</reference>
<evidence type="ECO:0000259" key="1">
    <source>
        <dbReference type="Pfam" id="PF13091"/>
    </source>
</evidence>
<dbReference type="Gene3D" id="3.30.870.10">
    <property type="entry name" value="Endonuclease Chain A"/>
    <property type="match status" value="1"/>
</dbReference>
<feature type="domain" description="Phospholipase D-like" evidence="1">
    <location>
        <begin position="19"/>
        <end position="150"/>
    </location>
</feature>